<reference evidence="2" key="1">
    <citation type="submission" date="2023-06" db="EMBL/GenBank/DDBJ databases">
        <title>Genome-scale phylogeny and comparative genomics of the fungal order Sordariales.</title>
        <authorList>
            <consortium name="Lawrence Berkeley National Laboratory"/>
            <person name="Hensen N."/>
            <person name="Bonometti L."/>
            <person name="Westerberg I."/>
            <person name="Brannstrom I.O."/>
            <person name="Guillou S."/>
            <person name="Cros-Aarteil S."/>
            <person name="Calhoun S."/>
            <person name="Haridas S."/>
            <person name="Kuo A."/>
            <person name="Mondo S."/>
            <person name="Pangilinan J."/>
            <person name="Riley R."/>
            <person name="LaButti K."/>
            <person name="Andreopoulos B."/>
            <person name="Lipzen A."/>
            <person name="Chen C."/>
            <person name="Yanf M."/>
            <person name="Daum C."/>
            <person name="Ng V."/>
            <person name="Clum A."/>
            <person name="Steindorff A."/>
            <person name="Ohm R."/>
            <person name="Martin F."/>
            <person name="Silar P."/>
            <person name="Natvig D."/>
            <person name="Lalanne C."/>
            <person name="Gautier V."/>
            <person name="Ament-velasquez S.L."/>
            <person name="Kruys A."/>
            <person name="Hutchinson M.I."/>
            <person name="Powell A.J."/>
            <person name="Barry K."/>
            <person name="Miller A.N."/>
            <person name="Grigoriev I.V."/>
            <person name="Debuchy R."/>
            <person name="Gladieux P."/>
            <person name="Thoren M.H."/>
            <person name="Johannesson H."/>
        </authorList>
    </citation>
    <scope>NUCLEOTIDE SEQUENCE</scope>
    <source>
        <strain evidence="2">SMH3391-2</strain>
    </source>
</reference>
<dbReference type="Proteomes" id="UP001174934">
    <property type="component" value="Unassembled WGS sequence"/>
</dbReference>
<comment type="caution">
    <text evidence="2">The sequence shown here is derived from an EMBL/GenBank/DDBJ whole genome shotgun (WGS) entry which is preliminary data.</text>
</comment>
<feature type="region of interest" description="Disordered" evidence="1">
    <location>
        <begin position="1"/>
        <end position="102"/>
    </location>
</feature>
<organism evidence="2 3">
    <name type="scientific">Bombardia bombarda</name>
    <dbReference type="NCBI Taxonomy" id="252184"/>
    <lineage>
        <taxon>Eukaryota</taxon>
        <taxon>Fungi</taxon>
        <taxon>Dikarya</taxon>
        <taxon>Ascomycota</taxon>
        <taxon>Pezizomycotina</taxon>
        <taxon>Sordariomycetes</taxon>
        <taxon>Sordariomycetidae</taxon>
        <taxon>Sordariales</taxon>
        <taxon>Lasiosphaeriaceae</taxon>
        <taxon>Bombardia</taxon>
    </lineage>
</organism>
<name>A0AA39XJH3_9PEZI</name>
<gene>
    <name evidence="2" type="ORF">B0T17DRAFT_18404</name>
</gene>
<keyword evidence="3" id="KW-1185">Reference proteome</keyword>
<accession>A0AA39XJH3</accession>
<evidence type="ECO:0000313" key="2">
    <source>
        <dbReference type="EMBL" id="KAK0634810.1"/>
    </source>
</evidence>
<sequence length="102" mass="11089">MPSASSSPLPVTHIFSPSPDRPNTTSHLTPGTTPDRTPQNPRQWPASQPGNTEPGRNSTPARCHPPKQKKRKTRRTLQTDAADVDADEKPMTENGLDVNDVA</sequence>
<dbReference type="EMBL" id="JAULSR010000001">
    <property type="protein sequence ID" value="KAK0634810.1"/>
    <property type="molecule type" value="Genomic_DNA"/>
</dbReference>
<feature type="compositionally biased region" description="Polar residues" evidence="1">
    <location>
        <begin position="21"/>
        <end position="60"/>
    </location>
</feature>
<proteinExistence type="predicted"/>
<dbReference type="AlphaFoldDB" id="A0AA39XJH3"/>
<evidence type="ECO:0000256" key="1">
    <source>
        <dbReference type="SAM" id="MobiDB-lite"/>
    </source>
</evidence>
<evidence type="ECO:0000313" key="3">
    <source>
        <dbReference type="Proteomes" id="UP001174934"/>
    </source>
</evidence>
<feature type="compositionally biased region" description="Basic residues" evidence="1">
    <location>
        <begin position="64"/>
        <end position="75"/>
    </location>
</feature>
<protein>
    <submittedName>
        <fullName evidence="2">Uncharacterized protein</fullName>
    </submittedName>
</protein>